<dbReference type="PROSITE" id="PS51257">
    <property type="entry name" value="PROKAR_LIPOPROTEIN"/>
    <property type="match status" value="1"/>
</dbReference>
<dbReference type="InterPro" id="IPR043137">
    <property type="entry name" value="GGT_ssub_C"/>
</dbReference>
<sequence length="601" mass="63311">MAKKSGRLPPRVTGVVAATSMALSLGSCTFSEKSEEKALEPCEEHLKQGANVSASGGGDEPVVSTSDPYASWAACGALAKGGTAADAAVAAQLVLGLTEPQVSGPGGGSVAMTRDGKSDALQSYDSTAYAPAAYEPGESAGSRIGVPSTLQLMRTLNEDAGKLDLAELAEPAVRLAHDGFEVSERLVQAVEEAKYPAITQDLYGKDAIAPGDTVHNPRYGDLIGAWAEADGRISDADMDSLRDDLRNAAADEADEKALDVLASTWSDGRDEAPKGQDPQCVDYEGANVCGVDSPATGSNIVLPALGILDHEDLGRLAPYDNKGYKVPRSTAAHLMVEAERLAFTEGNTWMGDPGDDGALQDIAKRYRDEVVMNQDYYRDAAQQIHQKRSIKSPEPTKLGDTPYRDFNEDGTSQLSITDRDGNVVSMTSTLQSYFGSGVVAGGFPLNNSLDNFTGESPEEPNSPAPLRHPKTTMSPMILTRDAQGEKGGNEVLAIGSPGGTKIPSYVIKNIVATQAWGLSVEDAVRMPNFGSTTRSASYIETDGDYGKLKDVKRAKKRLQEWGHSVDTGTADSGANLVSTSEEKNTAAADPRRDGAAYAAGP</sequence>
<feature type="region of interest" description="Disordered" evidence="5">
    <location>
        <begin position="383"/>
        <end position="416"/>
    </location>
</feature>
<feature type="compositionally biased region" description="Basic and acidic residues" evidence="5">
    <location>
        <begin position="580"/>
        <end position="594"/>
    </location>
</feature>
<dbReference type="Pfam" id="PF01019">
    <property type="entry name" value="G_glu_transpept"/>
    <property type="match status" value="1"/>
</dbReference>
<dbReference type="InterPro" id="IPR029055">
    <property type="entry name" value="Ntn_hydrolases_N"/>
</dbReference>
<dbReference type="GO" id="GO:0103068">
    <property type="term" value="F:leukotriene C4 gamma-glutamyl transferase activity"/>
    <property type="evidence" value="ECO:0007669"/>
    <property type="project" value="UniProtKB-EC"/>
</dbReference>
<accession>A0ABY7U7W8</accession>
<dbReference type="InterPro" id="IPR043138">
    <property type="entry name" value="GGT_lsub"/>
</dbReference>
<dbReference type="PANTHER" id="PTHR43199">
    <property type="entry name" value="GLUTATHIONE HYDROLASE"/>
    <property type="match status" value="1"/>
</dbReference>
<feature type="region of interest" description="Disordered" evidence="5">
    <location>
        <begin position="561"/>
        <end position="601"/>
    </location>
</feature>
<dbReference type="Gene3D" id="3.60.20.40">
    <property type="match status" value="1"/>
</dbReference>
<dbReference type="SUPFAM" id="SSF56235">
    <property type="entry name" value="N-terminal nucleophile aminohydrolases (Ntn hydrolases)"/>
    <property type="match status" value="1"/>
</dbReference>
<comment type="similarity">
    <text evidence="1">Belongs to the gamma-glutamyltransferase family.</text>
</comment>
<feature type="compositionally biased region" description="Polar residues" evidence="5">
    <location>
        <begin position="566"/>
        <end position="579"/>
    </location>
</feature>
<dbReference type="Proteomes" id="UP001220064">
    <property type="component" value="Chromosome"/>
</dbReference>
<organism evidence="6 7">
    <name type="scientific">Corynebacterium massiliense DSM 45435</name>
    <dbReference type="NCBI Taxonomy" id="1121364"/>
    <lineage>
        <taxon>Bacteria</taxon>
        <taxon>Bacillati</taxon>
        <taxon>Actinomycetota</taxon>
        <taxon>Actinomycetes</taxon>
        <taxon>Mycobacteriales</taxon>
        <taxon>Corynebacteriaceae</taxon>
        <taxon>Corynebacterium</taxon>
    </lineage>
</organism>
<dbReference type="InterPro" id="IPR051792">
    <property type="entry name" value="GGT_bact"/>
</dbReference>
<feature type="region of interest" description="Disordered" evidence="5">
    <location>
        <begin position="449"/>
        <end position="470"/>
    </location>
</feature>
<proteinExistence type="inferred from homology"/>
<evidence type="ECO:0000313" key="6">
    <source>
        <dbReference type="EMBL" id="WCZ32776.1"/>
    </source>
</evidence>
<evidence type="ECO:0000313" key="7">
    <source>
        <dbReference type="Proteomes" id="UP001220064"/>
    </source>
</evidence>
<keyword evidence="7" id="KW-1185">Reference proteome</keyword>
<gene>
    <name evidence="6" type="primary">ggt</name>
    <name evidence="6" type="ORF">CMASS_06710</name>
</gene>
<evidence type="ECO:0000256" key="1">
    <source>
        <dbReference type="ARBA" id="ARBA00009381"/>
    </source>
</evidence>
<keyword evidence="3" id="KW-0378">Hydrolase</keyword>
<protein>
    <submittedName>
        <fullName evidence="6">Gamma-glutamyltranspeptidase</fullName>
        <ecNumber evidence="6">2.3.2.2</ecNumber>
    </submittedName>
</protein>
<evidence type="ECO:0000256" key="3">
    <source>
        <dbReference type="ARBA" id="ARBA00022801"/>
    </source>
</evidence>
<evidence type="ECO:0000256" key="4">
    <source>
        <dbReference type="ARBA" id="ARBA00023145"/>
    </source>
</evidence>
<dbReference type="EMBL" id="CP063189">
    <property type="protein sequence ID" value="WCZ32776.1"/>
    <property type="molecule type" value="Genomic_DNA"/>
</dbReference>
<dbReference type="EC" id="2.3.2.2" evidence="6"/>
<evidence type="ECO:0000256" key="5">
    <source>
        <dbReference type="SAM" id="MobiDB-lite"/>
    </source>
</evidence>
<dbReference type="PRINTS" id="PR01210">
    <property type="entry name" value="GGTRANSPTASE"/>
</dbReference>
<keyword evidence="6" id="KW-0012">Acyltransferase</keyword>
<keyword evidence="4" id="KW-0865">Zymogen</keyword>
<keyword evidence="2 6" id="KW-0808">Transferase</keyword>
<reference evidence="6 7" key="1">
    <citation type="submission" date="2020-10" db="EMBL/GenBank/DDBJ databases">
        <title>Complete genome sequence of Corynebacterium massiliense DSM 45435, type strain of Corynebacterium massiliense.</title>
        <authorList>
            <person name="Busche T."/>
            <person name="Kalinowski J."/>
            <person name="Ruckert C."/>
        </authorList>
    </citation>
    <scope>NUCLEOTIDE SEQUENCE [LARGE SCALE GENOMIC DNA]</scope>
    <source>
        <strain evidence="6 7">DSM 45435</strain>
    </source>
</reference>
<name>A0ABY7U7W8_9CORY</name>
<dbReference type="Gene3D" id="1.10.246.130">
    <property type="match status" value="1"/>
</dbReference>
<dbReference type="PANTHER" id="PTHR43199:SF1">
    <property type="entry name" value="GLUTATHIONE HYDROLASE PROENZYME"/>
    <property type="match status" value="1"/>
</dbReference>
<evidence type="ECO:0000256" key="2">
    <source>
        <dbReference type="ARBA" id="ARBA00022679"/>
    </source>
</evidence>